<dbReference type="InParanoid" id="A0A554NBJ3"/>
<dbReference type="GO" id="GO:0016491">
    <property type="term" value="F:oxidoreductase activity"/>
    <property type="evidence" value="ECO:0007669"/>
    <property type="project" value="UniProtKB-KW"/>
</dbReference>
<comment type="similarity">
    <text evidence="1">Belongs to the short-chain dehydrogenases/reductases (SDR) family.</text>
</comment>
<dbReference type="EMBL" id="QMDX01000004">
    <property type="protein sequence ID" value="TSD14360.1"/>
    <property type="molecule type" value="Genomic_DNA"/>
</dbReference>
<dbReference type="Pfam" id="PF13561">
    <property type="entry name" value="adh_short_C2"/>
    <property type="match status" value="1"/>
</dbReference>
<proteinExistence type="inferred from homology"/>
<organism evidence="3 4">
    <name type="scientific">Haloglomus irregulare</name>
    <dbReference type="NCBI Taxonomy" id="2234134"/>
    <lineage>
        <taxon>Archaea</taxon>
        <taxon>Methanobacteriati</taxon>
        <taxon>Methanobacteriota</taxon>
        <taxon>Stenosarchaea group</taxon>
        <taxon>Halobacteria</taxon>
        <taxon>Halobacteriales</taxon>
        <taxon>Natronomonadaceae</taxon>
        <taxon>Haloglomus</taxon>
    </lineage>
</organism>
<keyword evidence="4" id="KW-1185">Reference proteome</keyword>
<dbReference type="PANTHER" id="PTHR43639:SF1">
    <property type="entry name" value="SHORT-CHAIN DEHYDROGENASE_REDUCTASE FAMILY PROTEIN"/>
    <property type="match status" value="1"/>
</dbReference>
<reference evidence="3 4" key="1">
    <citation type="submission" date="2018-06" db="EMBL/GenBank/DDBJ databases">
        <title>Natronomonas sp. F16-60 a new haloarchaeon isolated from a solar saltern of Isla Cristina, Huelva, Spain.</title>
        <authorList>
            <person name="Duran-Viseras A."/>
            <person name="Sanchez-Porro C."/>
            <person name="Ventosa A."/>
        </authorList>
    </citation>
    <scope>NUCLEOTIDE SEQUENCE [LARGE SCALE GENOMIC DNA]</scope>
    <source>
        <strain evidence="3 4">F16-60</strain>
    </source>
</reference>
<dbReference type="OrthoDB" id="35501at2157"/>
<dbReference type="Proteomes" id="UP000319894">
    <property type="component" value="Unassembled WGS sequence"/>
</dbReference>
<evidence type="ECO:0000256" key="1">
    <source>
        <dbReference type="ARBA" id="ARBA00006484"/>
    </source>
</evidence>
<evidence type="ECO:0000313" key="4">
    <source>
        <dbReference type="Proteomes" id="UP000319894"/>
    </source>
</evidence>
<keyword evidence="2" id="KW-0560">Oxidoreductase</keyword>
<protein>
    <submittedName>
        <fullName evidence="3">Oxidoreductase</fullName>
    </submittedName>
</protein>
<dbReference type="InterPro" id="IPR036291">
    <property type="entry name" value="NAD(P)-bd_dom_sf"/>
</dbReference>
<sequence>MDSTLDGRAALVTAGSAGLGRASALELAAAGADVAVCGRTAAHLDDTREALRATGNGDVLAVEADITDKGAVEGFVDRTVDEFDRLDHVVTSAGGPPSGPFLDTDDGDWYRAYDLLVMSAVRTTRAAYPHLAEAADDGSASTVVNITSRSVQEVIDGLVLSNSVRRAVIGLMKTQAREFAPEIRVNAVLPGAHETDRIGDLIEQSVERGAFADYDEGRAEWSEGIPLERMGRPEELGEAVAWLSSPASSYVTGTALAVDGGSTRSV</sequence>
<dbReference type="AlphaFoldDB" id="A0A554NBJ3"/>
<dbReference type="PANTHER" id="PTHR43639">
    <property type="entry name" value="OXIDOREDUCTASE, SHORT-CHAIN DEHYDROGENASE/REDUCTASE FAMILY (AFU_ORTHOLOGUE AFUA_5G02870)"/>
    <property type="match status" value="1"/>
</dbReference>
<comment type="caution">
    <text evidence="3">The sequence shown here is derived from an EMBL/GenBank/DDBJ whole genome shotgun (WGS) entry which is preliminary data.</text>
</comment>
<evidence type="ECO:0000256" key="2">
    <source>
        <dbReference type="ARBA" id="ARBA00023002"/>
    </source>
</evidence>
<evidence type="ECO:0000313" key="3">
    <source>
        <dbReference type="EMBL" id="TSD14360.1"/>
    </source>
</evidence>
<dbReference type="InterPro" id="IPR002347">
    <property type="entry name" value="SDR_fam"/>
</dbReference>
<dbReference type="PRINTS" id="PR00081">
    <property type="entry name" value="GDHRDH"/>
</dbReference>
<dbReference type="FunFam" id="3.40.50.720:FF:000084">
    <property type="entry name" value="Short-chain dehydrogenase reductase"/>
    <property type="match status" value="1"/>
</dbReference>
<dbReference type="Gene3D" id="3.40.50.720">
    <property type="entry name" value="NAD(P)-binding Rossmann-like Domain"/>
    <property type="match status" value="1"/>
</dbReference>
<dbReference type="RefSeq" id="WP_144261807.1">
    <property type="nucleotide sequence ID" value="NZ_QMDX01000004.1"/>
</dbReference>
<accession>A0A554NBJ3</accession>
<dbReference type="SUPFAM" id="SSF51735">
    <property type="entry name" value="NAD(P)-binding Rossmann-fold domains"/>
    <property type="match status" value="1"/>
</dbReference>
<name>A0A554NBJ3_9EURY</name>
<gene>
    <name evidence="3" type="ORF">DP107_08925</name>
</gene>